<evidence type="ECO:0000313" key="1">
    <source>
        <dbReference type="Proteomes" id="UP000035642"/>
    </source>
</evidence>
<name>A0A0K0D053_ANGCA</name>
<dbReference type="WBParaSite" id="ACAC_0000342601-mRNA-1">
    <property type="protein sequence ID" value="ACAC_0000342601-mRNA-1"/>
    <property type="gene ID" value="ACAC_0000342601"/>
</dbReference>
<keyword evidence="1" id="KW-1185">Reference proteome</keyword>
<accession>A0A0K0D053</accession>
<dbReference type="AlphaFoldDB" id="A0A0K0D053"/>
<organism evidence="1 2">
    <name type="scientific">Angiostrongylus cantonensis</name>
    <name type="common">Rat lungworm</name>
    <dbReference type="NCBI Taxonomy" id="6313"/>
    <lineage>
        <taxon>Eukaryota</taxon>
        <taxon>Metazoa</taxon>
        <taxon>Ecdysozoa</taxon>
        <taxon>Nematoda</taxon>
        <taxon>Chromadorea</taxon>
        <taxon>Rhabditida</taxon>
        <taxon>Rhabditina</taxon>
        <taxon>Rhabditomorpha</taxon>
        <taxon>Strongyloidea</taxon>
        <taxon>Metastrongylidae</taxon>
        <taxon>Angiostrongylus</taxon>
    </lineage>
</organism>
<reference evidence="1" key="1">
    <citation type="submission" date="2012-09" db="EMBL/GenBank/DDBJ databases">
        <authorList>
            <person name="Martin A.A."/>
        </authorList>
    </citation>
    <scope>NUCLEOTIDE SEQUENCE</scope>
</reference>
<sequence length="55" mass="6496">LNTTDLSPEGRIKNIVWVEKGCPLYEPKPFYEQLTKIDHVNMDTFKKFVAVLWNK</sequence>
<protein>
    <submittedName>
        <fullName evidence="2">GNAT family N-acetyltransferase</fullName>
    </submittedName>
</protein>
<evidence type="ECO:0000313" key="2">
    <source>
        <dbReference type="WBParaSite" id="ACAC_0000342601-mRNA-1"/>
    </source>
</evidence>
<dbReference type="Proteomes" id="UP000035642">
    <property type="component" value="Unassembled WGS sequence"/>
</dbReference>
<proteinExistence type="predicted"/>
<reference evidence="2" key="2">
    <citation type="submission" date="2017-02" db="UniProtKB">
        <authorList>
            <consortium name="WormBaseParasite"/>
        </authorList>
    </citation>
    <scope>IDENTIFICATION</scope>
</reference>